<reference evidence="3" key="1">
    <citation type="journal article" date="2017" name="Plant J.">
        <title>The pomegranate (Punica granatum L.) genome and the genomics of punicalagin biosynthesis.</title>
        <authorList>
            <person name="Qin G."/>
            <person name="Xu C."/>
            <person name="Ming R."/>
            <person name="Tang H."/>
            <person name="Guyot R."/>
            <person name="Kramer E.M."/>
            <person name="Hu Y."/>
            <person name="Yi X."/>
            <person name="Qi Y."/>
            <person name="Xu X."/>
            <person name="Gao Z."/>
            <person name="Pan H."/>
            <person name="Jian J."/>
            <person name="Tian Y."/>
            <person name="Yue Z."/>
            <person name="Xu Y."/>
        </authorList>
    </citation>
    <scope>NUCLEOTIDE SEQUENCE [LARGE SCALE GENOMIC DNA]</scope>
    <source>
        <strain evidence="3">cv. Dabenzi</strain>
    </source>
</reference>
<sequence>MPVLTLAQAKKLTKMDAPTRSGEELNDKSIEDPSLSKPAEHNTTGDGTATGRPAASTDVNHRLSRVVEKNTKAMEKQSKNIEILIKRMLEITEANKKQEKQLEKREVGETDPQPMPLSFSQQQMLLNQVERMEMGSPSRFAASSQYGHSWPYNGGWDRTPYPGGYLPYGQPPYMLVAFQPPYNMSEPMRSFLFLAPFFPQSTAQLEAKIPLQSAQYGRI</sequence>
<name>A0A218WIH8_PUNGR</name>
<protein>
    <submittedName>
        <fullName evidence="2">Uncharacterized protein</fullName>
    </submittedName>
</protein>
<feature type="compositionally biased region" description="Basic and acidic residues" evidence="1">
    <location>
        <begin position="21"/>
        <end position="31"/>
    </location>
</feature>
<evidence type="ECO:0000256" key="1">
    <source>
        <dbReference type="SAM" id="MobiDB-lite"/>
    </source>
</evidence>
<feature type="compositionally biased region" description="Basic and acidic residues" evidence="1">
    <location>
        <begin position="97"/>
        <end position="108"/>
    </location>
</feature>
<evidence type="ECO:0000313" key="3">
    <source>
        <dbReference type="Proteomes" id="UP000197138"/>
    </source>
</evidence>
<feature type="region of interest" description="Disordered" evidence="1">
    <location>
        <begin position="1"/>
        <end position="60"/>
    </location>
</feature>
<organism evidence="2 3">
    <name type="scientific">Punica granatum</name>
    <name type="common">Pomegranate</name>
    <dbReference type="NCBI Taxonomy" id="22663"/>
    <lineage>
        <taxon>Eukaryota</taxon>
        <taxon>Viridiplantae</taxon>
        <taxon>Streptophyta</taxon>
        <taxon>Embryophyta</taxon>
        <taxon>Tracheophyta</taxon>
        <taxon>Spermatophyta</taxon>
        <taxon>Magnoliopsida</taxon>
        <taxon>eudicotyledons</taxon>
        <taxon>Gunneridae</taxon>
        <taxon>Pentapetalae</taxon>
        <taxon>rosids</taxon>
        <taxon>malvids</taxon>
        <taxon>Myrtales</taxon>
        <taxon>Lythraceae</taxon>
        <taxon>Punica</taxon>
    </lineage>
</organism>
<evidence type="ECO:0000313" key="2">
    <source>
        <dbReference type="EMBL" id="OWM72373.1"/>
    </source>
</evidence>
<dbReference type="EMBL" id="MTKT01004293">
    <property type="protein sequence ID" value="OWM72373.1"/>
    <property type="molecule type" value="Genomic_DNA"/>
</dbReference>
<dbReference type="AlphaFoldDB" id="A0A218WIH8"/>
<accession>A0A218WIH8</accession>
<feature type="region of interest" description="Disordered" evidence="1">
    <location>
        <begin position="97"/>
        <end position="117"/>
    </location>
</feature>
<dbReference type="Proteomes" id="UP000197138">
    <property type="component" value="Unassembled WGS sequence"/>
</dbReference>
<proteinExistence type="predicted"/>
<comment type="caution">
    <text evidence="2">The sequence shown here is derived from an EMBL/GenBank/DDBJ whole genome shotgun (WGS) entry which is preliminary data.</text>
</comment>
<gene>
    <name evidence="2" type="ORF">CDL15_Pgr018258</name>
</gene>